<dbReference type="AlphaFoldDB" id="A0AAW1Y210"/>
<accession>A0AAW1Y210</accession>
<name>A0AAW1Y210_RUBAR</name>
<reference evidence="1 2" key="1">
    <citation type="journal article" date="2023" name="G3 (Bethesda)">
        <title>A chromosome-length genome assembly and annotation of blackberry (Rubus argutus, cv. 'Hillquist').</title>
        <authorList>
            <person name="Bruna T."/>
            <person name="Aryal R."/>
            <person name="Dudchenko O."/>
            <person name="Sargent D.J."/>
            <person name="Mead D."/>
            <person name="Buti M."/>
            <person name="Cavallini A."/>
            <person name="Hytonen T."/>
            <person name="Andres J."/>
            <person name="Pham M."/>
            <person name="Weisz D."/>
            <person name="Mascagni F."/>
            <person name="Usai G."/>
            <person name="Natali L."/>
            <person name="Bassil N."/>
            <person name="Fernandez G.E."/>
            <person name="Lomsadze A."/>
            <person name="Armour M."/>
            <person name="Olukolu B."/>
            <person name="Poorten T."/>
            <person name="Britton C."/>
            <person name="Davik J."/>
            <person name="Ashrafi H."/>
            <person name="Aiden E.L."/>
            <person name="Borodovsky M."/>
            <person name="Worthington M."/>
        </authorList>
    </citation>
    <scope>NUCLEOTIDE SEQUENCE [LARGE SCALE GENOMIC DNA]</scope>
    <source>
        <strain evidence="1">PI 553951</strain>
    </source>
</reference>
<dbReference type="EMBL" id="JBEDUW010000002">
    <property type="protein sequence ID" value="KAK9942741.1"/>
    <property type="molecule type" value="Genomic_DNA"/>
</dbReference>
<organism evidence="1 2">
    <name type="scientific">Rubus argutus</name>
    <name type="common">Southern blackberry</name>
    <dbReference type="NCBI Taxonomy" id="59490"/>
    <lineage>
        <taxon>Eukaryota</taxon>
        <taxon>Viridiplantae</taxon>
        <taxon>Streptophyta</taxon>
        <taxon>Embryophyta</taxon>
        <taxon>Tracheophyta</taxon>
        <taxon>Spermatophyta</taxon>
        <taxon>Magnoliopsida</taxon>
        <taxon>eudicotyledons</taxon>
        <taxon>Gunneridae</taxon>
        <taxon>Pentapetalae</taxon>
        <taxon>rosids</taxon>
        <taxon>fabids</taxon>
        <taxon>Rosales</taxon>
        <taxon>Rosaceae</taxon>
        <taxon>Rosoideae</taxon>
        <taxon>Rosoideae incertae sedis</taxon>
        <taxon>Rubus</taxon>
    </lineage>
</organism>
<evidence type="ECO:0000313" key="1">
    <source>
        <dbReference type="EMBL" id="KAK9942741.1"/>
    </source>
</evidence>
<proteinExistence type="predicted"/>
<gene>
    <name evidence="1" type="ORF">M0R45_008390</name>
</gene>
<dbReference type="Gene3D" id="3.30.1370.10">
    <property type="entry name" value="K Homology domain, type 1"/>
    <property type="match status" value="1"/>
</dbReference>
<sequence length="223" mass="25129">MATLDEVGVIRFAPKLAKKLIADWNTVESSLQSFGISCEHKKDDKLFMGEQTTIVRVFASSTTEMASVGKALTLFKLLSTTYLALPEAIQVALHRKPCVIIKTGINNGGFSKKYNIDKETFGKRHRDFAKHVQGNSLAVTGRSALGSSVGFMMVKRIAKGVFVQNVDPGYLVFKMEKQKEKFRMAAQKKKFRMFKMEEKKDKALEHNFNTKVEEDKGEMTYIS</sequence>
<dbReference type="InterPro" id="IPR036612">
    <property type="entry name" value="KH_dom_type_1_sf"/>
</dbReference>
<keyword evidence="2" id="KW-1185">Reference proteome</keyword>
<dbReference type="Proteomes" id="UP001457282">
    <property type="component" value="Unassembled WGS sequence"/>
</dbReference>
<evidence type="ECO:0000313" key="2">
    <source>
        <dbReference type="Proteomes" id="UP001457282"/>
    </source>
</evidence>
<dbReference type="GO" id="GO:0003723">
    <property type="term" value="F:RNA binding"/>
    <property type="evidence" value="ECO:0007669"/>
    <property type="project" value="InterPro"/>
</dbReference>
<comment type="caution">
    <text evidence="1">The sequence shown here is derived from an EMBL/GenBank/DDBJ whole genome shotgun (WGS) entry which is preliminary data.</text>
</comment>
<protein>
    <submittedName>
        <fullName evidence="1">Uncharacterized protein</fullName>
    </submittedName>
</protein>